<dbReference type="PANTHER" id="PTHR24300">
    <property type="entry name" value="CYTOCHROME P450 508A4-RELATED"/>
    <property type="match status" value="1"/>
</dbReference>
<evidence type="ECO:0000256" key="5">
    <source>
        <dbReference type="ARBA" id="ARBA00010617"/>
    </source>
</evidence>
<dbReference type="EC" id="1.14.14.80" evidence="24"/>
<evidence type="ECO:0000256" key="17">
    <source>
        <dbReference type="ARBA" id="ARBA00023128"/>
    </source>
</evidence>
<evidence type="ECO:0000256" key="3">
    <source>
        <dbReference type="ARBA" id="ARBA00004448"/>
    </source>
</evidence>
<dbReference type="OrthoDB" id="2789670at2759"/>
<keyword evidence="11" id="KW-0492">Microsome</keyword>
<dbReference type="GO" id="GO:0005743">
    <property type="term" value="C:mitochondrial inner membrane"/>
    <property type="evidence" value="ECO:0007669"/>
    <property type="project" value="UniProtKB-SubCell"/>
</dbReference>
<evidence type="ECO:0000256" key="15">
    <source>
        <dbReference type="ARBA" id="ARBA00023033"/>
    </source>
</evidence>
<evidence type="ECO:0000256" key="18">
    <source>
        <dbReference type="ARBA" id="ARBA00023136"/>
    </source>
</evidence>
<dbReference type="AlphaFoldDB" id="A0A8J9YYN8"/>
<reference evidence="30" key="1">
    <citation type="submission" date="2022-01" db="EMBL/GenBank/DDBJ databases">
        <authorList>
            <person name="Braso-Vives M."/>
        </authorList>
    </citation>
    <scope>NUCLEOTIDE SEQUENCE</scope>
</reference>
<evidence type="ECO:0000256" key="20">
    <source>
        <dbReference type="ARBA" id="ARBA00051320"/>
    </source>
</evidence>
<sequence length="503" mass="57153">MAAAEFWASLVGENMILQTTLVLLLVFFATSWFFSNPRNLPPGPRGWPVVGNFFSLANEHRHLTFNDWAKTYGPIYRVNLGGQKMVVLSGYDVIQEALARTGDDFSSRPFNAIFKIINPRRLGIATAPFGTPWKEHRRFTLKSLREFGFGKRNMEGKILEESVAFQAEILKMGDRPFDISRMVQNAVTNVICSLVFGSRFEYTDEKFTRLMDAFDRGFHFNFFTQLGVFFPTLRHLPGMGKGPKLIKEVLGTFRSHIKEELDSHKETFDPNDMRDLIDSYIRENKSRENDNETSFTDEYAECVLFDMFVAGTETTSTTLYWVFLYLVLNPDIQRKVQEEIHSVFGHDRPPSTAHRAQMPYTEAFLTELGRAATIAPTSVYRAASRDTSFHGYHIPEGTTVVALLWSVHYDPEHFPNPEKFDPGRFLDAQGQYRKDDHVIPFGVGSRICLGKNLAEMELFIIVTSLLQHFTFKLPEGAPKPSTIGINGASHAATKFELVAEPLA</sequence>
<dbReference type="PRINTS" id="PR00385">
    <property type="entry name" value="P450"/>
</dbReference>
<dbReference type="GO" id="GO:0005789">
    <property type="term" value="C:endoplasmic reticulum membrane"/>
    <property type="evidence" value="ECO:0007669"/>
    <property type="project" value="UniProtKB-SubCell"/>
</dbReference>
<evidence type="ECO:0000256" key="16">
    <source>
        <dbReference type="ARBA" id="ARBA00023098"/>
    </source>
</evidence>
<keyword evidence="10" id="KW-0256">Endoplasmic reticulum</keyword>
<dbReference type="Pfam" id="PF00067">
    <property type="entry name" value="p450"/>
    <property type="match status" value="1"/>
</dbReference>
<keyword evidence="18 29" id="KW-0472">Membrane</keyword>
<evidence type="ECO:0000256" key="4">
    <source>
        <dbReference type="ARBA" id="ARBA00004477"/>
    </source>
</evidence>
<evidence type="ECO:0000313" key="31">
    <source>
        <dbReference type="Proteomes" id="UP000838412"/>
    </source>
</evidence>
<dbReference type="SUPFAM" id="SSF48264">
    <property type="entry name" value="Cytochrome P450"/>
    <property type="match status" value="1"/>
</dbReference>
<evidence type="ECO:0000256" key="21">
    <source>
        <dbReference type="ARBA" id="ARBA00052159"/>
    </source>
</evidence>
<evidence type="ECO:0000256" key="7">
    <source>
        <dbReference type="ARBA" id="ARBA00022692"/>
    </source>
</evidence>
<evidence type="ECO:0000256" key="19">
    <source>
        <dbReference type="ARBA" id="ARBA00049206"/>
    </source>
</evidence>
<dbReference type="PRINTS" id="PR00463">
    <property type="entry name" value="EP450I"/>
</dbReference>
<dbReference type="GO" id="GO:0005506">
    <property type="term" value="F:iron ion binding"/>
    <property type="evidence" value="ECO:0007669"/>
    <property type="project" value="InterPro"/>
</dbReference>
<organism evidence="30 31">
    <name type="scientific">Branchiostoma lanceolatum</name>
    <name type="common">Common lancelet</name>
    <name type="synonym">Amphioxus lanceolatum</name>
    <dbReference type="NCBI Taxonomy" id="7740"/>
    <lineage>
        <taxon>Eukaryota</taxon>
        <taxon>Metazoa</taxon>
        <taxon>Chordata</taxon>
        <taxon>Cephalochordata</taxon>
        <taxon>Leptocardii</taxon>
        <taxon>Amphioxiformes</taxon>
        <taxon>Branchiostomatidae</taxon>
        <taxon>Branchiostoma</taxon>
    </lineage>
</organism>
<keyword evidence="6 27" id="KW-0349">Heme</keyword>
<dbReference type="FunFam" id="1.10.630.10:FF:000017">
    <property type="entry name" value="cytochrome P450 2U1 isoform X1"/>
    <property type="match status" value="1"/>
</dbReference>
<evidence type="ECO:0000256" key="23">
    <source>
        <dbReference type="ARBA" id="ARBA00058812"/>
    </source>
</evidence>
<evidence type="ECO:0000256" key="14">
    <source>
        <dbReference type="ARBA" id="ARBA00023004"/>
    </source>
</evidence>
<protein>
    <recommendedName>
        <fullName evidence="25">Cytochrome P450 2U1</fullName>
        <ecNumber evidence="24">1.14.14.80</ecNumber>
    </recommendedName>
    <alternativeName>
        <fullName evidence="26">Long-chain fatty acid omega-monooxygenase</fullName>
    </alternativeName>
</protein>
<dbReference type="InterPro" id="IPR002401">
    <property type="entry name" value="Cyt_P450_E_grp-I"/>
</dbReference>
<comment type="function">
    <text evidence="23">A cytochrome P450 monooxygenase involved in the metabolism of arachidonic acid and its conjugates. Mechanistically, uses molecular oxygen inserting one oxygen atom into a substrate, and reducing the second into a water molecule, with two electrons provided by NADPH via cytochrome P450 reductase (CPR; NADPH-ferrihemoprotein reductase). Acts as an omega and omega-1 hydroxylase for arachidonic acid and possibly for other long chain fatty acids. May modulate the arachidonic acid signaling pathway and play a role in other fatty acid signaling processes. May down-regulate the biological activities of N-arachidonoyl-serotonin, an endocannabinoid that has anti-nociceptive effects through inhibition of fatty acid amide hydrolase FAAH, TRPV1 receptor and T-type calcium channels. Catalyzes C-2 oxidation of the indole ring of N-arachidonoyl-serotonin forming a less active product 2-oxo-N-arachidonoyl-serotonin.</text>
</comment>
<keyword evidence="17" id="KW-0496">Mitochondrion</keyword>
<dbReference type="GO" id="GO:0006629">
    <property type="term" value="P:lipid metabolic process"/>
    <property type="evidence" value="ECO:0007669"/>
    <property type="project" value="UniProtKB-KW"/>
</dbReference>
<dbReference type="GO" id="GO:0008395">
    <property type="term" value="F:steroid hydroxylase activity"/>
    <property type="evidence" value="ECO:0007669"/>
    <property type="project" value="TreeGrafter"/>
</dbReference>
<evidence type="ECO:0000256" key="11">
    <source>
        <dbReference type="ARBA" id="ARBA00022848"/>
    </source>
</evidence>
<keyword evidence="14 27" id="KW-0408">Iron</keyword>
<evidence type="ECO:0000256" key="22">
    <source>
        <dbReference type="ARBA" id="ARBA00052378"/>
    </source>
</evidence>
<evidence type="ECO:0000256" key="9">
    <source>
        <dbReference type="ARBA" id="ARBA00022792"/>
    </source>
</evidence>
<dbReference type="GO" id="GO:0020037">
    <property type="term" value="F:heme binding"/>
    <property type="evidence" value="ECO:0007669"/>
    <property type="project" value="InterPro"/>
</dbReference>
<accession>A0A8J9YYN8</accession>
<evidence type="ECO:0000256" key="13">
    <source>
        <dbReference type="ARBA" id="ARBA00023002"/>
    </source>
</evidence>
<dbReference type="InterPro" id="IPR050182">
    <property type="entry name" value="Cytochrome_P450_fam2"/>
</dbReference>
<feature type="transmembrane region" description="Helical" evidence="29">
    <location>
        <begin position="15"/>
        <end position="35"/>
    </location>
</feature>
<evidence type="ECO:0000256" key="27">
    <source>
        <dbReference type="PIRSR" id="PIRSR602401-1"/>
    </source>
</evidence>
<keyword evidence="9" id="KW-0999">Mitochondrion inner membrane</keyword>
<comment type="catalytic activity">
    <reaction evidence="20">
        <text>(5Z,8Z,11Z,14Z)-eicosatetraenoate + reduced [NADPH--hemoprotein reductase] + O2 = 20-hydroxy-(5Z,8Z,11Z,14Z)-eicosatetraenoate + oxidized [NADPH--hemoprotein reductase] + H2O + H(+)</text>
        <dbReference type="Rhea" id="RHEA:39755"/>
        <dbReference type="Rhea" id="RHEA-COMP:11964"/>
        <dbReference type="Rhea" id="RHEA-COMP:11965"/>
        <dbReference type="ChEBI" id="CHEBI:15377"/>
        <dbReference type="ChEBI" id="CHEBI:15378"/>
        <dbReference type="ChEBI" id="CHEBI:15379"/>
        <dbReference type="ChEBI" id="CHEBI:32395"/>
        <dbReference type="ChEBI" id="CHEBI:57618"/>
        <dbReference type="ChEBI" id="CHEBI:58210"/>
        <dbReference type="ChEBI" id="CHEBI:76624"/>
    </reaction>
    <physiologicalReaction direction="left-to-right" evidence="20">
        <dbReference type="Rhea" id="RHEA:39756"/>
    </physiologicalReaction>
</comment>
<evidence type="ECO:0000256" key="8">
    <source>
        <dbReference type="ARBA" id="ARBA00022723"/>
    </source>
</evidence>
<evidence type="ECO:0000256" key="6">
    <source>
        <dbReference type="ARBA" id="ARBA00022617"/>
    </source>
</evidence>
<comment type="similarity">
    <text evidence="5 28">Belongs to the cytochrome P450 family.</text>
</comment>
<keyword evidence="15 28" id="KW-0503">Monooxygenase</keyword>
<dbReference type="InterPro" id="IPR001128">
    <property type="entry name" value="Cyt_P450"/>
</dbReference>
<evidence type="ECO:0000256" key="12">
    <source>
        <dbReference type="ARBA" id="ARBA00022989"/>
    </source>
</evidence>
<comment type="catalytic activity">
    <reaction evidence="22">
        <text>an omega-methyl-long-chain fatty acid + reduced [NADPH--hemoprotein reductase] + O2 = an omega-hydroxy-long-chain fatty acid + oxidized [NADPH--hemoprotein reductase] + H2O + H(+)</text>
        <dbReference type="Rhea" id="RHEA:56748"/>
        <dbReference type="Rhea" id="RHEA-COMP:11964"/>
        <dbReference type="Rhea" id="RHEA-COMP:11965"/>
        <dbReference type="ChEBI" id="CHEBI:15377"/>
        <dbReference type="ChEBI" id="CHEBI:15378"/>
        <dbReference type="ChEBI" id="CHEBI:15379"/>
        <dbReference type="ChEBI" id="CHEBI:57618"/>
        <dbReference type="ChEBI" id="CHEBI:58210"/>
        <dbReference type="ChEBI" id="CHEBI:140991"/>
        <dbReference type="ChEBI" id="CHEBI:140992"/>
        <dbReference type="EC" id="1.14.14.80"/>
    </reaction>
    <physiologicalReaction direction="left-to-right" evidence="22">
        <dbReference type="Rhea" id="RHEA:56749"/>
    </physiologicalReaction>
</comment>
<keyword evidence="12 29" id="KW-1133">Transmembrane helix</keyword>
<evidence type="ECO:0000256" key="26">
    <source>
        <dbReference type="ARBA" id="ARBA00079181"/>
    </source>
</evidence>
<evidence type="ECO:0000256" key="29">
    <source>
        <dbReference type="SAM" id="Phobius"/>
    </source>
</evidence>
<dbReference type="InterPro" id="IPR017972">
    <property type="entry name" value="Cyt_P450_CS"/>
</dbReference>
<name>A0A8J9YYN8_BRALA</name>
<proteinExistence type="inferred from homology"/>
<evidence type="ECO:0000256" key="10">
    <source>
        <dbReference type="ARBA" id="ARBA00022824"/>
    </source>
</evidence>
<dbReference type="Gene3D" id="1.10.630.10">
    <property type="entry name" value="Cytochrome P450"/>
    <property type="match status" value="1"/>
</dbReference>
<keyword evidence="13 28" id="KW-0560">Oxidoreductase</keyword>
<dbReference type="GO" id="GO:0102033">
    <property type="term" value="F:long-chain fatty acid omega-hydroxylase activity"/>
    <property type="evidence" value="ECO:0007669"/>
    <property type="project" value="UniProtKB-EC"/>
</dbReference>
<dbReference type="GO" id="GO:0006082">
    <property type="term" value="P:organic acid metabolic process"/>
    <property type="evidence" value="ECO:0007669"/>
    <property type="project" value="TreeGrafter"/>
</dbReference>
<comment type="subcellular location">
    <subcellularLocation>
        <location evidence="4">Endoplasmic reticulum membrane</location>
        <topology evidence="4">Multi-pass membrane protein</topology>
    </subcellularLocation>
    <subcellularLocation>
        <location evidence="2">Microsome membrane</location>
        <topology evidence="2">Multi-pass membrane protein</topology>
    </subcellularLocation>
    <subcellularLocation>
        <location evidence="3">Mitochondrion inner membrane</location>
        <topology evidence="3">Multi-pass membrane protein</topology>
    </subcellularLocation>
</comment>
<dbReference type="GO" id="GO:0006805">
    <property type="term" value="P:xenobiotic metabolic process"/>
    <property type="evidence" value="ECO:0007669"/>
    <property type="project" value="TreeGrafter"/>
</dbReference>
<keyword evidence="7 29" id="KW-0812">Transmembrane</keyword>
<evidence type="ECO:0000256" key="1">
    <source>
        <dbReference type="ARBA" id="ARBA00001971"/>
    </source>
</evidence>
<keyword evidence="16" id="KW-0443">Lipid metabolism</keyword>
<dbReference type="EMBL" id="OV696698">
    <property type="protein sequence ID" value="CAH1244033.1"/>
    <property type="molecule type" value="Genomic_DNA"/>
</dbReference>
<dbReference type="Proteomes" id="UP000838412">
    <property type="component" value="Chromosome 13"/>
</dbReference>
<dbReference type="PROSITE" id="PS00086">
    <property type="entry name" value="CYTOCHROME_P450"/>
    <property type="match status" value="1"/>
</dbReference>
<comment type="catalytic activity">
    <reaction evidence="19">
        <text>(5Z,8Z,11Z,14Z)-eicosatetraenoate + reduced [NADPH--hemoprotein reductase] + O2 = 19-hydroxy-(5Z,8Z,11Z,14Z)-eicosatetraenoate + oxidized [NADPH--hemoprotein reductase] + H2O + H(+)</text>
        <dbReference type="Rhea" id="RHEA:39759"/>
        <dbReference type="Rhea" id="RHEA-COMP:11964"/>
        <dbReference type="Rhea" id="RHEA-COMP:11965"/>
        <dbReference type="ChEBI" id="CHEBI:15377"/>
        <dbReference type="ChEBI" id="CHEBI:15378"/>
        <dbReference type="ChEBI" id="CHEBI:15379"/>
        <dbReference type="ChEBI" id="CHEBI:32395"/>
        <dbReference type="ChEBI" id="CHEBI:57618"/>
        <dbReference type="ChEBI" id="CHEBI:58210"/>
        <dbReference type="ChEBI" id="CHEBI:76627"/>
    </reaction>
    <physiologicalReaction direction="left-to-right" evidence="19">
        <dbReference type="Rhea" id="RHEA:39760"/>
    </physiologicalReaction>
</comment>
<evidence type="ECO:0000256" key="25">
    <source>
        <dbReference type="ARBA" id="ARBA00067282"/>
    </source>
</evidence>
<keyword evidence="8 27" id="KW-0479">Metal-binding</keyword>
<evidence type="ECO:0000256" key="2">
    <source>
        <dbReference type="ARBA" id="ARBA00004154"/>
    </source>
</evidence>
<comment type="cofactor">
    <cofactor evidence="1 27">
        <name>heme</name>
        <dbReference type="ChEBI" id="CHEBI:30413"/>
    </cofactor>
</comment>
<keyword evidence="31" id="KW-1185">Reference proteome</keyword>
<evidence type="ECO:0000313" key="30">
    <source>
        <dbReference type="EMBL" id="CAH1244033.1"/>
    </source>
</evidence>
<evidence type="ECO:0000256" key="24">
    <source>
        <dbReference type="ARBA" id="ARBA00066560"/>
    </source>
</evidence>
<evidence type="ECO:0000256" key="28">
    <source>
        <dbReference type="RuleBase" id="RU000461"/>
    </source>
</evidence>
<comment type="catalytic activity">
    <reaction evidence="21">
        <text>N-[(5Z,8Z,11Z,14Z)-eicosatetraenoyl]-serotonin + reduced [NADPH--hemoprotein reductase] + O2 = 2-oxo-N-[(5Z,8Z,11Z,14Z)-eicosatetraenoyl]-serotonin + oxidized [NADPH--hemoprotein reductase] + H2O + H(+)</text>
        <dbReference type="Rhea" id="RHEA:50296"/>
        <dbReference type="Rhea" id="RHEA-COMP:11964"/>
        <dbReference type="Rhea" id="RHEA-COMP:11965"/>
        <dbReference type="ChEBI" id="CHEBI:15377"/>
        <dbReference type="ChEBI" id="CHEBI:15378"/>
        <dbReference type="ChEBI" id="CHEBI:15379"/>
        <dbReference type="ChEBI" id="CHEBI:57618"/>
        <dbReference type="ChEBI" id="CHEBI:58210"/>
        <dbReference type="ChEBI" id="CHEBI:132255"/>
        <dbReference type="ChEBI" id="CHEBI:132256"/>
    </reaction>
    <physiologicalReaction direction="left-to-right" evidence="21">
        <dbReference type="Rhea" id="RHEA:50297"/>
    </physiologicalReaction>
</comment>
<feature type="binding site" description="axial binding residue" evidence="27">
    <location>
        <position position="448"/>
    </location>
    <ligand>
        <name>heme</name>
        <dbReference type="ChEBI" id="CHEBI:30413"/>
    </ligand>
    <ligandPart>
        <name>Fe</name>
        <dbReference type="ChEBI" id="CHEBI:18248"/>
    </ligandPart>
</feature>
<dbReference type="PANTHER" id="PTHR24300:SF404">
    <property type="entry name" value="CYTOCHROME P450 2D6-LIKE"/>
    <property type="match status" value="1"/>
</dbReference>
<dbReference type="InterPro" id="IPR036396">
    <property type="entry name" value="Cyt_P450_sf"/>
</dbReference>
<gene>
    <name evidence="30" type="primary">CYP2U1</name>
    <name evidence="30" type="ORF">BLAG_LOCUS6787</name>
</gene>